<protein>
    <submittedName>
        <fullName evidence="2">Uncharacterized protein</fullName>
    </submittedName>
</protein>
<keyword evidence="1" id="KW-0472">Membrane</keyword>
<dbReference type="EMBL" id="VRTS01000001">
    <property type="protein sequence ID" value="TXK65793.1"/>
    <property type="molecule type" value="Genomic_DNA"/>
</dbReference>
<evidence type="ECO:0000313" key="2">
    <source>
        <dbReference type="EMBL" id="TXK65793.1"/>
    </source>
</evidence>
<feature type="transmembrane region" description="Helical" evidence="1">
    <location>
        <begin position="205"/>
        <end position="226"/>
    </location>
</feature>
<evidence type="ECO:0000256" key="1">
    <source>
        <dbReference type="SAM" id="Phobius"/>
    </source>
</evidence>
<reference evidence="2 3" key="1">
    <citation type="submission" date="2019-08" db="EMBL/GenBank/DDBJ databases">
        <authorList>
            <person name="Karlyshev A.V."/>
        </authorList>
    </citation>
    <scope>NUCLEOTIDE SEQUENCE [LARGE SCALE GENOMIC DNA]</scope>
    <source>
        <strain evidence="2 3">Alg18-2.2</strain>
    </source>
</reference>
<dbReference type="Proteomes" id="UP000321248">
    <property type="component" value="Unassembled WGS sequence"/>
</dbReference>
<proteinExistence type="predicted"/>
<dbReference type="NCBIfam" id="NF047767">
    <property type="entry name" value="LBF_2804_fam"/>
    <property type="match status" value="1"/>
</dbReference>
<feature type="transmembrane region" description="Helical" evidence="1">
    <location>
        <begin position="52"/>
        <end position="73"/>
    </location>
</feature>
<evidence type="ECO:0000313" key="3">
    <source>
        <dbReference type="Proteomes" id="UP000321248"/>
    </source>
</evidence>
<accession>A0A5C8L0W5</accession>
<dbReference type="RefSeq" id="WP_147890466.1">
    <property type="nucleotide sequence ID" value="NZ_VRTS01000001.1"/>
</dbReference>
<dbReference type="OrthoDB" id="7818367at2"/>
<name>A0A5C8L0W5_9GAMM</name>
<keyword evidence="1" id="KW-0812">Transmembrane</keyword>
<keyword evidence="3" id="KW-1185">Reference proteome</keyword>
<feature type="transmembrane region" description="Helical" evidence="1">
    <location>
        <begin position="93"/>
        <end position="113"/>
    </location>
</feature>
<comment type="caution">
    <text evidence="2">The sequence shown here is derived from an EMBL/GenBank/DDBJ whole genome shotgun (WGS) entry which is preliminary data.</text>
</comment>
<gene>
    <name evidence="2" type="ORF">FU658_01415</name>
</gene>
<sequence length="386" mass="42834">MRPAAPHSEELNAIERMGLGFLRSRSNKHRDAMCAWPARVLERIKRIERTTLVHAGLCGAVAGALIGASELVLHAHFGEDRGGEDLLDQWPFWAAYLGIALVVSAAEIAYLYWRVLLAVARVGELTGLQLGPEDAEKMMALGLSRAALDIPNPRAPIHGVDPYARVPRWRLVLQAIMYRVKVSATSVVLRIILRRLLGRAAVRTVLPFAAIAVYAVWNMIVTKWILAKVRHRAAGPVALRDLDEMIKAPVEAMDGQARQLVAEAVAESITRSQDAHPNYVLFLDQLLDRLDLDPDAIEQDWSAWSGRVADLDEAAGQVLLRTVTTVTVLDGRSRRSQREFLSQIAAARARRFDEQALRRLRRAFDDGHGLDAKLLSAVTPRTREVA</sequence>
<organism evidence="2 3">
    <name type="scientific">Alkalisalibacterium limincola</name>
    <dbReference type="NCBI Taxonomy" id="2699169"/>
    <lineage>
        <taxon>Bacteria</taxon>
        <taxon>Pseudomonadati</taxon>
        <taxon>Pseudomonadota</taxon>
        <taxon>Gammaproteobacteria</taxon>
        <taxon>Lysobacterales</taxon>
        <taxon>Lysobacteraceae</taxon>
        <taxon>Alkalisalibacterium</taxon>
    </lineage>
</organism>
<dbReference type="AlphaFoldDB" id="A0A5C8L0W5"/>
<keyword evidence="1" id="KW-1133">Transmembrane helix</keyword>